<evidence type="ECO:0000256" key="2">
    <source>
        <dbReference type="ARBA" id="ARBA00023235"/>
    </source>
</evidence>
<dbReference type="RefSeq" id="WP_211537536.1">
    <property type="nucleotide sequence ID" value="NZ_JAGSSV010000029.1"/>
</dbReference>
<dbReference type="SUPFAM" id="SSF53681">
    <property type="entry name" value="Aspartate/glutamate racemase"/>
    <property type="match status" value="2"/>
</dbReference>
<dbReference type="Proteomes" id="UP000679722">
    <property type="component" value="Unassembled WGS sequence"/>
</dbReference>
<accession>A0ABS5HFB1</accession>
<comment type="similarity">
    <text evidence="1">Belongs to the aspartate/glutamate racemases family.</text>
</comment>
<proteinExistence type="inferred from homology"/>
<name>A0ABS5HFB1_9GAMM</name>
<dbReference type="GO" id="GO:0016853">
    <property type="term" value="F:isomerase activity"/>
    <property type="evidence" value="ECO:0007669"/>
    <property type="project" value="UniProtKB-KW"/>
</dbReference>
<reference evidence="4" key="1">
    <citation type="submission" date="2023-07" db="EMBL/GenBank/DDBJ databases">
        <title>Marinomonas vulgaris A79, complete genome.</title>
        <authorList>
            <person name="Ying J.-J."/>
        </authorList>
    </citation>
    <scope>NUCLEOTIDE SEQUENCE [LARGE SCALE GENOMIC DNA]</scope>
    <source>
        <strain evidence="4">A79</strain>
    </source>
</reference>
<keyword evidence="4" id="KW-1185">Reference proteome</keyword>
<keyword evidence="2 3" id="KW-0413">Isomerase</keyword>
<protein>
    <submittedName>
        <fullName evidence="3">Amino acid racemase</fullName>
        <ecNumber evidence="3">5.1.1.-</ecNumber>
    </submittedName>
</protein>
<dbReference type="InterPro" id="IPR015942">
    <property type="entry name" value="Asp/Glu/hydantoin_racemase"/>
</dbReference>
<dbReference type="InterPro" id="IPR004380">
    <property type="entry name" value="Asp_race"/>
</dbReference>
<dbReference type="EC" id="5.1.1.-" evidence="3"/>
<organism evidence="3 4">
    <name type="scientific">Marinomonas vulgaris</name>
    <dbReference type="NCBI Taxonomy" id="2823372"/>
    <lineage>
        <taxon>Bacteria</taxon>
        <taxon>Pseudomonadati</taxon>
        <taxon>Pseudomonadota</taxon>
        <taxon>Gammaproteobacteria</taxon>
        <taxon>Oceanospirillales</taxon>
        <taxon>Oceanospirillaceae</taxon>
        <taxon>Marinomonas</taxon>
    </lineage>
</organism>
<dbReference type="Gene3D" id="3.40.50.1860">
    <property type="match status" value="2"/>
</dbReference>
<sequence>MSAETSAHEKVVGIIGGMGPEATVDLMQRIIDETPAADDVDHIRVLVDNNPKVPSRIKALIEGHGESPAPCMISMAQGLVKQGADFLVIPCNTAHHYYPDVAASVDVPVINLIELTAGHAKRQQPDLTKVGLLASSALQMIHLYEPWFAQHNTDILYPEPALQQQVMELIKAVKANKHTMQQIEQYNHAADNLAAQGAQCLVVACTELSVIGDQLTTSLPVYDASDLLAKAIVRDALGTGKKR</sequence>
<dbReference type="Pfam" id="PF01177">
    <property type="entry name" value="Asp_Glu_race"/>
    <property type="match status" value="1"/>
</dbReference>
<evidence type="ECO:0000313" key="3">
    <source>
        <dbReference type="EMBL" id="MBR7890118.1"/>
    </source>
</evidence>
<evidence type="ECO:0000256" key="1">
    <source>
        <dbReference type="ARBA" id="ARBA00007847"/>
    </source>
</evidence>
<dbReference type="PANTHER" id="PTHR21198">
    <property type="entry name" value="GLUTAMATE RACEMASE"/>
    <property type="match status" value="1"/>
</dbReference>
<dbReference type="EMBL" id="JAGSSV010000029">
    <property type="protein sequence ID" value="MBR7890118.1"/>
    <property type="molecule type" value="Genomic_DNA"/>
</dbReference>
<comment type="caution">
    <text evidence="3">The sequence shown here is derived from an EMBL/GenBank/DDBJ whole genome shotgun (WGS) entry which is preliminary data.</text>
</comment>
<dbReference type="PANTHER" id="PTHR21198:SF7">
    <property type="entry name" value="ASPARTATE-GLUTAMATE RACEMASE FAMILY"/>
    <property type="match status" value="1"/>
</dbReference>
<dbReference type="InterPro" id="IPR001920">
    <property type="entry name" value="Asp/Glu_race"/>
</dbReference>
<evidence type="ECO:0000313" key="4">
    <source>
        <dbReference type="Proteomes" id="UP000679722"/>
    </source>
</evidence>
<gene>
    <name evidence="3" type="ORF">J9B83_14485</name>
</gene>
<dbReference type="NCBIfam" id="TIGR00035">
    <property type="entry name" value="asp_race"/>
    <property type="match status" value="1"/>
</dbReference>